<evidence type="ECO:0000256" key="10">
    <source>
        <dbReference type="RuleBase" id="RU351113"/>
    </source>
</evidence>
<evidence type="ECO:0000256" key="4">
    <source>
        <dbReference type="ARBA" id="ARBA00022692"/>
    </source>
</evidence>
<comment type="caution">
    <text evidence="10">Lacks conserved residue(s) required for the propagation of feature annotation.</text>
</comment>
<feature type="transmembrane region" description="Helical" evidence="10">
    <location>
        <begin position="132"/>
        <end position="158"/>
    </location>
</feature>
<evidence type="ECO:0000256" key="8">
    <source>
        <dbReference type="ARBA" id="ARBA00023170"/>
    </source>
</evidence>
<keyword evidence="2" id="KW-1003">Cell membrane</keyword>
<dbReference type="GO" id="GO:0004984">
    <property type="term" value="F:olfactory receptor activity"/>
    <property type="evidence" value="ECO:0007669"/>
    <property type="project" value="InterPro"/>
</dbReference>
<sequence length="406" mass="47399">MSELEKLNPEFVKSYRMLLLFLRFNFIDIMNQMSDMPYFKYCYLLMFSIYTLALICHISGILEKISKGANLLQLSGDLSAAVVILQGSILFMNIYFNKNKIKKFILRLGLEWRDDNNLRPELVMLKRKQLRAVYVFTFAFYTGLNIFVHSYMMIPLIYKMIKKFILKLEVSHTVPFYAKVPFNYENNFLLYLIVYMYDYGIMYNLGYLISADILLITVSMNNIRILFQLLGDDFKSIFNSLKNGNTPRSHGVIEKHLITTVRRHITLLELMQELSTAFNGIFAIHLIFVSGTICFFGFAAVFGGTLEDYKNFVASVIVIVYIFFCCLHGQHLADSGLDIATSVYDSAWYQLPTKYKKIILIILLRSQKTYYIKSTSFTEISLKTFTRMMNMTWTFFSLMKTIYKTS</sequence>
<dbReference type="EMBL" id="MT386787">
    <property type="protein sequence ID" value="QLI62071.1"/>
    <property type="molecule type" value="mRNA"/>
</dbReference>
<evidence type="ECO:0000256" key="2">
    <source>
        <dbReference type="ARBA" id="ARBA00022475"/>
    </source>
</evidence>
<dbReference type="GO" id="GO:0005549">
    <property type="term" value="F:odorant binding"/>
    <property type="evidence" value="ECO:0007669"/>
    <property type="project" value="InterPro"/>
</dbReference>
<keyword evidence="9 10" id="KW-0807">Transducer</keyword>
<keyword evidence="7 10" id="KW-0472">Membrane</keyword>
<evidence type="ECO:0000256" key="5">
    <source>
        <dbReference type="ARBA" id="ARBA00022725"/>
    </source>
</evidence>
<organism evidence="11">
    <name type="scientific">Streltzoviella insularis</name>
    <dbReference type="NCBI Taxonomy" id="1206366"/>
    <lineage>
        <taxon>Eukaryota</taxon>
        <taxon>Metazoa</taxon>
        <taxon>Ecdysozoa</taxon>
        <taxon>Arthropoda</taxon>
        <taxon>Hexapoda</taxon>
        <taxon>Insecta</taxon>
        <taxon>Pterygota</taxon>
        <taxon>Neoptera</taxon>
        <taxon>Endopterygota</taxon>
        <taxon>Lepidoptera</taxon>
        <taxon>Glossata</taxon>
        <taxon>Ditrysia</taxon>
        <taxon>Cossoidea</taxon>
        <taxon>Cossidae</taxon>
        <taxon>Cossinae</taxon>
        <taxon>Streltzoviella</taxon>
    </lineage>
</organism>
<protein>
    <recommendedName>
        <fullName evidence="10">Odorant receptor</fullName>
    </recommendedName>
</protein>
<dbReference type="PANTHER" id="PTHR21137:SF35">
    <property type="entry name" value="ODORANT RECEPTOR 19A-RELATED"/>
    <property type="match status" value="1"/>
</dbReference>
<evidence type="ECO:0000313" key="11">
    <source>
        <dbReference type="EMBL" id="QLI62071.1"/>
    </source>
</evidence>
<reference evidence="11" key="2">
    <citation type="submission" date="2020-04" db="EMBL/GenBank/DDBJ databases">
        <authorList>
            <person name="Yang Y."/>
        </authorList>
    </citation>
    <scope>NUCLEOTIDE SEQUENCE</scope>
    <source>
        <tissue evidence="11">Antennae</tissue>
    </source>
</reference>
<feature type="transmembrane region" description="Helical" evidence="10">
    <location>
        <begin position="41"/>
        <end position="62"/>
    </location>
</feature>
<dbReference type="Pfam" id="PF02949">
    <property type="entry name" value="7tm_6"/>
    <property type="match status" value="1"/>
</dbReference>
<dbReference type="InterPro" id="IPR004117">
    <property type="entry name" value="7tm6_olfct_rcpt"/>
</dbReference>
<reference evidence="11" key="1">
    <citation type="journal article" date="2019" name="Sci. Rep.">
        <title>Antennal transcriptome analyses and olfactory protein identification in an important wood-boring moth pest, Streltzoviella insularis (Lepidoptera: Cossidae).</title>
        <authorList>
            <person name="Yang Y"/>
            <person name="Li W"/>
            <person name="Tao J Zong.S."/>
        </authorList>
    </citation>
    <scope>NUCLEOTIDE SEQUENCE</scope>
    <source>
        <tissue evidence="11">Antennae</tissue>
    </source>
</reference>
<evidence type="ECO:0000256" key="3">
    <source>
        <dbReference type="ARBA" id="ARBA00022606"/>
    </source>
</evidence>
<accession>A0A7D5UMP1</accession>
<evidence type="ECO:0000256" key="9">
    <source>
        <dbReference type="ARBA" id="ARBA00023224"/>
    </source>
</evidence>
<keyword evidence="8 10" id="KW-0675">Receptor</keyword>
<keyword evidence="6 10" id="KW-1133">Transmembrane helix</keyword>
<keyword evidence="4 10" id="KW-0812">Transmembrane</keyword>
<evidence type="ECO:0000256" key="6">
    <source>
        <dbReference type="ARBA" id="ARBA00022989"/>
    </source>
</evidence>
<evidence type="ECO:0000256" key="7">
    <source>
        <dbReference type="ARBA" id="ARBA00023136"/>
    </source>
</evidence>
<dbReference type="AlphaFoldDB" id="A0A7D5UMP1"/>
<dbReference type="PANTHER" id="PTHR21137">
    <property type="entry name" value="ODORANT RECEPTOR"/>
    <property type="match status" value="1"/>
</dbReference>
<feature type="transmembrane region" description="Helical" evidence="10">
    <location>
        <begin position="74"/>
        <end position="96"/>
    </location>
</feature>
<dbReference type="GO" id="GO:0007165">
    <property type="term" value="P:signal transduction"/>
    <property type="evidence" value="ECO:0007669"/>
    <property type="project" value="UniProtKB-KW"/>
</dbReference>
<proteinExistence type="evidence at transcript level"/>
<dbReference type="GO" id="GO:0005886">
    <property type="term" value="C:plasma membrane"/>
    <property type="evidence" value="ECO:0007669"/>
    <property type="project" value="UniProtKB-SubCell"/>
</dbReference>
<feature type="transmembrane region" description="Helical" evidence="10">
    <location>
        <begin position="309"/>
        <end position="327"/>
    </location>
</feature>
<feature type="transmembrane region" description="Helical" evidence="10">
    <location>
        <begin position="281"/>
        <end position="303"/>
    </location>
</feature>
<feature type="transmembrane region" description="Helical" evidence="10">
    <location>
        <begin position="188"/>
        <end position="215"/>
    </location>
</feature>
<keyword evidence="3 10" id="KW-0716">Sensory transduction</keyword>
<comment type="subcellular location">
    <subcellularLocation>
        <location evidence="1 10">Cell membrane</location>
        <topology evidence="1 10">Multi-pass membrane protein</topology>
    </subcellularLocation>
</comment>
<evidence type="ECO:0000256" key="1">
    <source>
        <dbReference type="ARBA" id="ARBA00004651"/>
    </source>
</evidence>
<comment type="similarity">
    <text evidence="10">Belongs to the insect chemoreceptor superfamily. Heteromeric odorant receptor channel (TC 1.A.69) family.</text>
</comment>
<name>A0A7D5UMP1_9NEOP</name>
<keyword evidence="5 10" id="KW-0552">Olfaction</keyword>